<dbReference type="AlphaFoldDB" id="W9G7F1"/>
<sequence length="183" mass="20011">MLNKHFQTTQFRRGYEERDVDDFLDEIVAEMRSLIEQRDDYLKQLNDCRASKNQPAVRDGATAAMPPVGRPGDEARLGGLTAKIQDAERAFKAASDRAAKAKADADNAERLAKERIDRAKADAERAEQAAKAAVDSTALNDAQAKLNALNSEVADAEGKLARAREEARTAEERAARARAEADA</sequence>
<feature type="non-terminal residue" evidence="2">
    <location>
        <position position="183"/>
    </location>
</feature>
<organism evidence="2 3">
    <name type="scientific">Intrasporangium oryzae NRRL B-24470</name>
    <dbReference type="NCBI Taxonomy" id="1386089"/>
    <lineage>
        <taxon>Bacteria</taxon>
        <taxon>Bacillati</taxon>
        <taxon>Actinomycetota</taxon>
        <taxon>Actinomycetes</taxon>
        <taxon>Micrococcales</taxon>
        <taxon>Intrasporangiaceae</taxon>
        <taxon>Intrasporangium</taxon>
    </lineage>
</organism>
<dbReference type="InterPro" id="IPR019933">
    <property type="entry name" value="DivIVA_domain"/>
</dbReference>
<name>W9G7F1_9MICO</name>
<keyword evidence="3" id="KW-1185">Reference proteome</keyword>
<gene>
    <name evidence="2" type="ORF">N865_20750</name>
</gene>
<evidence type="ECO:0000256" key="1">
    <source>
        <dbReference type="SAM" id="MobiDB-lite"/>
    </source>
</evidence>
<dbReference type="eggNOG" id="COG3599">
    <property type="taxonomic scope" value="Bacteria"/>
</dbReference>
<feature type="region of interest" description="Disordered" evidence="1">
    <location>
        <begin position="53"/>
        <end position="74"/>
    </location>
</feature>
<evidence type="ECO:0000313" key="3">
    <source>
        <dbReference type="Proteomes" id="UP000019489"/>
    </source>
</evidence>
<dbReference type="EMBL" id="AWSA01000071">
    <property type="protein sequence ID" value="EWS99803.1"/>
    <property type="molecule type" value="Genomic_DNA"/>
</dbReference>
<comment type="caution">
    <text evidence="2">The sequence shown here is derived from an EMBL/GenBank/DDBJ whole genome shotgun (WGS) entry which is preliminary data.</text>
</comment>
<protein>
    <submittedName>
        <fullName evidence="2">Uncharacterized protein</fullName>
    </submittedName>
</protein>
<proteinExistence type="predicted"/>
<dbReference type="Proteomes" id="UP000019489">
    <property type="component" value="Unassembled WGS sequence"/>
</dbReference>
<evidence type="ECO:0000313" key="2">
    <source>
        <dbReference type="EMBL" id="EWS99803.1"/>
    </source>
</evidence>
<dbReference type="STRING" id="1386089.N865_20750"/>
<feature type="compositionally biased region" description="Basic and acidic residues" evidence="1">
    <location>
        <begin position="156"/>
        <end position="183"/>
    </location>
</feature>
<accession>W9G7F1</accession>
<dbReference type="Gene3D" id="6.10.250.660">
    <property type="match status" value="1"/>
</dbReference>
<dbReference type="NCBIfam" id="TIGR03544">
    <property type="entry name" value="DivI1A_domain"/>
    <property type="match status" value="1"/>
</dbReference>
<feature type="region of interest" description="Disordered" evidence="1">
    <location>
        <begin position="154"/>
        <end position="183"/>
    </location>
</feature>
<reference evidence="2 3" key="1">
    <citation type="submission" date="2013-08" db="EMBL/GenBank/DDBJ databases">
        <title>Intrasporangium oryzae NRRL B-24470.</title>
        <authorList>
            <person name="Liu H."/>
            <person name="Wang G."/>
        </authorList>
    </citation>
    <scope>NUCLEOTIDE SEQUENCE [LARGE SCALE GENOMIC DNA]</scope>
    <source>
        <strain evidence="2 3">NRRL B-24470</strain>
    </source>
</reference>